<gene>
    <name evidence="2" type="ORF">A3F23_01135</name>
</gene>
<sequence length="141" mass="15993">MFKFVSARRKTKKEKRMNDKKDSNMTDEQRLYYACETVRAAMVVGASTHALVHALDRGGSAEIPEVAGHDSEISGLISRREWAKLFSNEAWLTLLEGAQNLGSMQNCVLFEELETIAERYPIETKGHLDVEFISVMLGRRE</sequence>
<dbReference type="Proteomes" id="UP000177723">
    <property type="component" value="Unassembled WGS sequence"/>
</dbReference>
<evidence type="ECO:0000256" key="1">
    <source>
        <dbReference type="SAM" id="MobiDB-lite"/>
    </source>
</evidence>
<comment type="caution">
    <text evidence="2">The sequence shown here is derived from an EMBL/GenBank/DDBJ whole genome shotgun (WGS) entry which is preliminary data.</text>
</comment>
<feature type="compositionally biased region" description="Basic residues" evidence="1">
    <location>
        <begin position="1"/>
        <end position="15"/>
    </location>
</feature>
<proteinExistence type="predicted"/>
<name>A0A1F5WPI0_9BACT</name>
<reference evidence="2 3" key="1">
    <citation type="journal article" date="2016" name="Nat. Commun.">
        <title>Thousands of microbial genomes shed light on interconnected biogeochemical processes in an aquifer system.</title>
        <authorList>
            <person name="Anantharaman K."/>
            <person name="Brown C.T."/>
            <person name="Hug L.A."/>
            <person name="Sharon I."/>
            <person name="Castelle C.J."/>
            <person name="Probst A.J."/>
            <person name="Thomas B.C."/>
            <person name="Singh A."/>
            <person name="Wilkins M.J."/>
            <person name="Karaoz U."/>
            <person name="Brodie E.L."/>
            <person name="Williams K.H."/>
            <person name="Hubbard S.S."/>
            <person name="Banfield J.F."/>
        </authorList>
    </citation>
    <scope>NUCLEOTIDE SEQUENCE [LARGE SCALE GENOMIC DNA]</scope>
</reference>
<evidence type="ECO:0000313" key="2">
    <source>
        <dbReference type="EMBL" id="OGF77559.1"/>
    </source>
</evidence>
<dbReference type="EMBL" id="MFHT01000017">
    <property type="protein sequence ID" value="OGF77559.1"/>
    <property type="molecule type" value="Genomic_DNA"/>
</dbReference>
<accession>A0A1F5WPI0</accession>
<organism evidence="2 3">
    <name type="scientific">Candidatus Giovannonibacteria bacterium RIFCSPHIGHO2_12_FULL_43_15</name>
    <dbReference type="NCBI Taxonomy" id="1798341"/>
    <lineage>
        <taxon>Bacteria</taxon>
        <taxon>Candidatus Giovannoniibacteriota</taxon>
    </lineage>
</organism>
<dbReference type="AlphaFoldDB" id="A0A1F5WPI0"/>
<evidence type="ECO:0000313" key="3">
    <source>
        <dbReference type="Proteomes" id="UP000177723"/>
    </source>
</evidence>
<protein>
    <submittedName>
        <fullName evidence="2">Uncharacterized protein</fullName>
    </submittedName>
</protein>
<feature type="region of interest" description="Disordered" evidence="1">
    <location>
        <begin position="1"/>
        <end position="23"/>
    </location>
</feature>